<dbReference type="InterPro" id="IPR006311">
    <property type="entry name" value="TAT_signal"/>
</dbReference>
<keyword evidence="5" id="KW-1185">Reference proteome</keyword>
<evidence type="ECO:0000259" key="3">
    <source>
        <dbReference type="Pfam" id="PF13180"/>
    </source>
</evidence>
<dbReference type="InterPro" id="IPR036034">
    <property type="entry name" value="PDZ_sf"/>
</dbReference>
<dbReference type="OrthoDB" id="350578at2157"/>
<dbReference type="STRING" id="268739.Nmlp_3764"/>
<dbReference type="SUPFAM" id="SSF50494">
    <property type="entry name" value="Trypsin-like serine proteases"/>
    <property type="match status" value="1"/>
</dbReference>
<dbReference type="Pfam" id="PF13365">
    <property type="entry name" value="Trypsin_2"/>
    <property type="match status" value="1"/>
</dbReference>
<dbReference type="Gene3D" id="2.40.10.120">
    <property type="match status" value="1"/>
</dbReference>
<gene>
    <name evidence="4" type="primary">degP</name>
    <name evidence="4" type="ordered locus">Nmlp_3764</name>
</gene>
<keyword evidence="1 4" id="KW-0645">Protease</keyword>
<evidence type="ECO:0000256" key="2">
    <source>
        <dbReference type="ARBA" id="ARBA00022801"/>
    </source>
</evidence>
<dbReference type="GO" id="GO:0006508">
    <property type="term" value="P:proteolysis"/>
    <property type="evidence" value="ECO:0007669"/>
    <property type="project" value="UniProtKB-KW"/>
</dbReference>
<dbReference type="InterPro" id="IPR051201">
    <property type="entry name" value="Chloro_Bact_Ser_Proteases"/>
</dbReference>
<dbReference type="InterPro" id="IPR009003">
    <property type="entry name" value="Peptidase_S1_PA"/>
</dbReference>
<keyword evidence="2 4" id="KW-0378">Hydrolase</keyword>
<protein>
    <submittedName>
        <fullName evidence="4">Probable periplasmic serine protease</fullName>
        <ecNumber evidence="4">3.4.21.-</ecNumber>
    </submittedName>
</protein>
<reference evidence="4 5" key="1">
    <citation type="journal article" date="2013" name="Genome Announc.">
        <title>Genome of the haloarchaeon Natronomonas moolapensis, a neutrophilic member of a previously haloalkaliphilic genus.</title>
        <authorList>
            <person name="Dyall-Smith M.L."/>
            <person name="Pfeiffer F."/>
            <person name="Oberwinkler T."/>
            <person name="Klee K."/>
            <person name="Rampp M."/>
            <person name="Palm P."/>
            <person name="Gross K."/>
            <person name="Schuster S.C."/>
            <person name="Oesterhelt D."/>
        </authorList>
    </citation>
    <scope>NUCLEOTIDE SEQUENCE [LARGE SCALE GENOMIC DNA]</scope>
    <source>
        <strain evidence="5">DSM 18674 / JCM 14361 / 8.8.11</strain>
    </source>
</reference>
<dbReference type="PANTHER" id="PTHR43343:SF3">
    <property type="entry name" value="PROTEASE DO-LIKE 8, CHLOROPLASTIC"/>
    <property type="match status" value="1"/>
</dbReference>
<dbReference type="InterPro" id="IPR001478">
    <property type="entry name" value="PDZ"/>
</dbReference>
<evidence type="ECO:0000313" key="5">
    <source>
        <dbReference type="Proteomes" id="UP000011867"/>
    </source>
</evidence>
<proteinExistence type="predicted"/>
<dbReference type="PANTHER" id="PTHR43343">
    <property type="entry name" value="PEPTIDASE S12"/>
    <property type="match status" value="1"/>
</dbReference>
<dbReference type="PROSITE" id="PS51318">
    <property type="entry name" value="TAT"/>
    <property type="match status" value="1"/>
</dbReference>
<dbReference type="eggNOG" id="arCOG02833">
    <property type="taxonomic scope" value="Archaea"/>
</dbReference>
<dbReference type="RefSeq" id="WP_015410604.1">
    <property type="nucleotide sequence ID" value="NC_020388.1"/>
</dbReference>
<dbReference type="Pfam" id="PF13180">
    <property type="entry name" value="PDZ_2"/>
    <property type="match status" value="1"/>
</dbReference>
<dbReference type="SUPFAM" id="SSF50156">
    <property type="entry name" value="PDZ domain-like"/>
    <property type="match status" value="1"/>
</dbReference>
<dbReference type="EC" id="3.4.21.-" evidence="4"/>
<dbReference type="KEGG" id="nmo:Nmlp_3764"/>
<dbReference type="Proteomes" id="UP000011867">
    <property type="component" value="Chromosome"/>
</dbReference>
<dbReference type="PRINTS" id="PR00834">
    <property type="entry name" value="PROTEASES2C"/>
</dbReference>
<evidence type="ECO:0000256" key="1">
    <source>
        <dbReference type="ARBA" id="ARBA00022670"/>
    </source>
</evidence>
<evidence type="ECO:0000313" key="4">
    <source>
        <dbReference type="EMBL" id="CCQ37877.1"/>
    </source>
</evidence>
<dbReference type="InterPro" id="IPR019546">
    <property type="entry name" value="TAT_signal_bac_arc"/>
</dbReference>
<dbReference type="EMBL" id="HF582854">
    <property type="protein sequence ID" value="CCQ37877.1"/>
    <property type="molecule type" value="Genomic_DNA"/>
</dbReference>
<dbReference type="HOGENOM" id="CLU_020120_2_2_2"/>
<dbReference type="PROSITE" id="PS51257">
    <property type="entry name" value="PROKAR_LIPOPROTEIN"/>
    <property type="match status" value="1"/>
</dbReference>
<name>M1XTN1_NATM8</name>
<accession>M1XTN1</accession>
<sequence length="353" mass="36286">MSRQTRRRFLTGAAGLAAGLAGCATGVRDTPDPVPPAETADETDSRYTAAFDRTIESVAFVGAGDGSGSGFVHDGVVVTNQHVVGDAETADIRFENGEWRSAGVTATDVYADLAVLSTDVPEYARPLSFVDSVPPVGTEVLALGSPFGLESSVSSGIISGRNRSLPNEQTGFSIPNTVQTDAGLDPGNSGGPLVTMEGQVTGVAVAGAGTSVGFAVSPLLARRVLPELIETGNYDHPFLGIRLIEVTPTVAEANGLDEPRGILVVETTESAPTGTELRGISGERTVGGQTVPVGGDVLVELDGESIDSNADLGTTLALELSPGDRVPATVIRDGERREITVAIGARPDPRGVR</sequence>
<dbReference type="AlphaFoldDB" id="M1XTN1"/>
<dbReference type="NCBIfam" id="TIGR01409">
    <property type="entry name" value="TAT_signal_seq"/>
    <property type="match status" value="1"/>
</dbReference>
<dbReference type="GeneID" id="14652058"/>
<organism evidence="4 5">
    <name type="scientific">Natronomonas moolapensis (strain DSM 18674 / CECT 7526 / JCM 14361 / 8.8.11)</name>
    <dbReference type="NCBI Taxonomy" id="268739"/>
    <lineage>
        <taxon>Archaea</taxon>
        <taxon>Methanobacteriati</taxon>
        <taxon>Methanobacteriota</taxon>
        <taxon>Stenosarchaea group</taxon>
        <taxon>Halobacteria</taxon>
        <taxon>Halobacteriales</taxon>
        <taxon>Natronomonadaceae</taxon>
        <taxon>Natronomonas</taxon>
    </lineage>
</organism>
<feature type="domain" description="PDZ" evidence="3">
    <location>
        <begin position="237"/>
        <end position="342"/>
    </location>
</feature>
<dbReference type="InterPro" id="IPR001940">
    <property type="entry name" value="Peptidase_S1C"/>
</dbReference>
<dbReference type="Gene3D" id="2.30.42.10">
    <property type="match status" value="1"/>
</dbReference>
<dbReference type="GO" id="GO:0004252">
    <property type="term" value="F:serine-type endopeptidase activity"/>
    <property type="evidence" value="ECO:0007669"/>
    <property type="project" value="InterPro"/>
</dbReference>